<evidence type="ECO:0000256" key="1">
    <source>
        <dbReference type="ARBA" id="ARBA00022729"/>
    </source>
</evidence>
<dbReference type="SUPFAM" id="SSF81296">
    <property type="entry name" value="E set domains"/>
    <property type="match status" value="1"/>
</dbReference>
<dbReference type="InterPro" id="IPR013783">
    <property type="entry name" value="Ig-like_fold"/>
</dbReference>
<organism evidence="4 5">
    <name type="scientific">Oldenlandia corymbosa var. corymbosa</name>
    <dbReference type="NCBI Taxonomy" id="529605"/>
    <lineage>
        <taxon>Eukaryota</taxon>
        <taxon>Viridiplantae</taxon>
        <taxon>Streptophyta</taxon>
        <taxon>Embryophyta</taxon>
        <taxon>Tracheophyta</taxon>
        <taxon>Spermatophyta</taxon>
        <taxon>Magnoliopsida</taxon>
        <taxon>eudicotyledons</taxon>
        <taxon>Gunneridae</taxon>
        <taxon>Pentapetalae</taxon>
        <taxon>asterids</taxon>
        <taxon>lamiids</taxon>
        <taxon>Gentianales</taxon>
        <taxon>Rubiaceae</taxon>
        <taxon>Rubioideae</taxon>
        <taxon>Spermacoceae</taxon>
        <taxon>Hedyotis-Oldenlandia complex</taxon>
        <taxon>Oldenlandia</taxon>
    </lineage>
</organism>
<dbReference type="Gene3D" id="2.60.40.10">
    <property type="entry name" value="Immunoglobulins"/>
    <property type="match status" value="1"/>
</dbReference>
<evidence type="ECO:0000313" key="5">
    <source>
        <dbReference type="Proteomes" id="UP001161247"/>
    </source>
</evidence>
<keyword evidence="5" id="KW-1185">Reference proteome</keyword>
<dbReference type="PANTHER" id="PTHR32208:SF62">
    <property type="entry name" value="OXIDASE, PUTATIVE, EXPRESSED-RELATED"/>
    <property type="match status" value="1"/>
</dbReference>
<evidence type="ECO:0000259" key="2">
    <source>
        <dbReference type="Pfam" id="PF07250"/>
    </source>
</evidence>
<dbReference type="InterPro" id="IPR011043">
    <property type="entry name" value="Gal_Oxase/kelch_b-propeller"/>
</dbReference>
<accession>A0AAV1D2U3</accession>
<dbReference type="CDD" id="cd02851">
    <property type="entry name" value="E_set_GO_C"/>
    <property type="match status" value="1"/>
</dbReference>
<gene>
    <name evidence="4" type="ORF">OLC1_LOCUS10911</name>
</gene>
<dbReference type="InterPro" id="IPR015202">
    <property type="entry name" value="GO-like_E_set"/>
</dbReference>
<sequence length="457" mass="50777">MEARLTFHSIVLFKPAVHYHAVANTPSDEFPESGSCRGRIRRPMGLTSTKYRHTSHAHAAPPLRQMDCTAHSVEYDVVKNIVRPLTVLTDVWCSSGSVMPNGTFYHTGGNGGGGNVVRVLNPCSSGGLCDWNERPNALLAARWYASNHVLPDKRQIIIGGRGQFNYEFYPKNSLTNKLFALPFLSQTNDPGAENNLYPLVIQNVDGNLFFFANNRAILFNYKTGSVLKTYPTLPDRNPRSYPSTGSGALNTCGRMIITDPNPQWVMETMPLARVMGDMQLLPDGNVVIINRATRGTAGWELRQDPIENVSFHCDSIRDGRVLVVVVARMEGLSLEPFSPSYLDPDFDFLQPRIVSPKSQSGIKYGRSFNIRFTVNGTVNTNLVKITMVSPSFTTHSMSMNHRLLELSITQSARFIGKSTYNITVSPPSTTNLALLGYYMLFVVHQDIPSGGIWVRLQ</sequence>
<reference evidence="4" key="1">
    <citation type="submission" date="2023-03" db="EMBL/GenBank/DDBJ databases">
        <authorList>
            <person name="Julca I."/>
        </authorList>
    </citation>
    <scope>NUCLEOTIDE SEQUENCE</scope>
</reference>
<dbReference type="InterPro" id="IPR037293">
    <property type="entry name" value="Gal_Oxidase_central_sf"/>
</dbReference>
<dbReference type="Pfam" id="PF07250">
    <property type="entry name" value="Glyoxal_oxid_N"/>
    <property type="match status" value="1"/>
</dbReference>
<dbReference type="Pfam" id="PF09118">
    <property type="entry name" value="GO-like_E_set"/>
    <property type="match status" value="1"/>
</dbReference>
<dbReference type="EMBL" id="OX459121">
    <property type="protein sequence ID" value="CAI9101289.1"/>
    <property type="molecule type" value="Genomic_DNA"/>
</dbReference>
<dbReference type="InterPro" id="IPR009880">
    <property type="entry name" value="Glyoxal_oxidase_N"/>
</dbReference>
<evidence type="ECO:0000313" key="4">
    <source>
        <dbReference type="EMBL" id="CAI9101289.1"/>
    </source>
</evidence>
<dbReference type="InterPro" id="IPR014756">
    <property type="entry name" value="Ig_E-set"/>
</dbReference>
<dbReference type="Gene3D" id="2.130.10.80">
    <property type="entry name" value="Galactose oxidase/kelch, beta-propeller"/>
    <property type="match status" value="1"/>
</dbReference>
<dbReference type="PANTHER" id="PTHR32208">
    <property type="entry name" value="SECRETED PROTEIN-RELATED"/>
    <property type="match status" value="1"/>
</dbReference>
<dbReference type="Proteomes" id="UP001161247">
    <property type="component" value="Chromosome 4"/>
</dbReference>
<proteinExistence type="predicted"/>
<keyword evidence="1" id="KW-0732">Signal</keyword>
<dbReference type="SUPFAM" id="SSF50965">
    <property type="entry name" value="Galactose oxidase, central domain"/>
    <property type="match status" value="1"/>
</dbReference>
<evidence type="ECO:0000259" key="3">
    <source>
        <dbReference type="Pfam" id="PF09118"/>
    </source>
</evidence>
<protein>
    <submittedName>
        <fullName evidence="4">OLC1v1038581C1</fullName>
    </submittedName>
</protein>
<dbReference type="AlphaFoldDB" id="A0AAV1D2U3"/>
<feature type="domain" description="Galactose oxidase-like Early set" evidence="3">
    <location>
        <begin position="351"/>
        <end position="455"/>
    </location>
</feature>
<name>A0AAV1D2U3_OLDCO</name>
<feature type="domain" description="Glyoxal oxidase N-terminal" evidence="2">
    <location>
        <begin position="62"/>
        <end position="249"/>
    </location>
</feature>